<dbReference type="PANTHER" id="PTHR11614">
    <property type="entry name" value="PHOSPHOLIPASE-RELATED"/>
    <property type="match status" value="1"/>
</dbReference>
<dbReference type="AlphaFoldDB" id="A0A2W5DXP0"/>
<keyword evidence="2" id="KW-0378">Hydrolase</keyword>
<comment type="caution">
    <text evidence="2">The sequence shown here is derived from an EMBL/GenBank/DDBJ whole genome shotgun (WGS) entry which is preliminary data.</text>
</comment>
<accession>A0A2W5DXP0</accession>
<dbReference type="EMBL" id="QFOD01000004">
    <property type="protein sequence ID" value="PZP34584.1"/>
    <property type="molecule type" value="Genomic_DNA"/>
</dbReference>
<dbReference type="InterPro" id="IPR000073">
    <property type="entry name" value="AB_hydrolase_1"/>
</dbReference>
<dbReference type="Gene3D" id="3.40.50.1820">
    <property type="entry name" value="alpha/beta hydrolase"/>
    <property type="match status" value="1"/>
</dbReference>
<dbReference type="PRINTS" id="PR00111">
    <property type="entry name" value="ABHYDROLASE"/>
</dbReference>
<name>A0A2W5DXP0_9BURK</name>
<feature type="domain" description="Serine aminopeptidase S33" evidence="1">
    <location>
        <begin position="21"/>
        <end position="260"/>
    </location>
</feature>
<gene>
    <name evidence="2" type="ORF">DI603_06435</name>
</gene>
<dbReference type="InterPro" id="IPR029058">
    <property type="entry name" value="AB_hydrolase_fold"/>
</dbReference>
<proteinExistence type="predicted"/>
<dbReference type="InterPro" id="IPR022742">
    <property type="entry name" value="Hydrolase_4"/>
</dbReference>
<dbReference type="GO" id="GO:0016787">
    <property type="term" value="F:hydrolase activity"/>
    <property type="evidence" value="ECO:0007669"/>
    <property type="project" value="UniProtKB-KW"/>
</dbReference>
<evidence type="ECO:0000313" key="3">
    <source>
        <dbReference type="Proteomes" id="UP000249633"/>
    </source>
</evidence>
<protein>
    <submittedName>
        <fullName evidence="2">Alpha/beta hydrolase</fullName>
    </submittedName>
</protein>
<evidence type="ECO:0000313" key="2">
    <source>
        <dbReference type="EMBL" id="PZP34584.1"/>
    </source>
</evidence>
<dbReference type="Proteomes" id="UP000249633">
    <property type="component" value="Unassembled WGS sequence"/>
</dbReference>
<sequence>MNPLMTDDGLALQGHDWASEHPRGRVLIVHGLGEHMDRYAPLAAALNGAGWQVQGWDLRGHGGSAGKRGDTPDPEAMLRDIARMLDAMRPGPGPRVLLGHSMGGALAARFVAESLAAQPAAWSRPVDALVLSSPALDANLSGAQRTALALAERLAPGLAVNNGLKTAWISRDPAVVRAYEDDRLVHDRITARLTRTILDAGRIALEAAPRWATPTLLMWAGADRCVAPRGSAAFAAAAPAQALTPRVWPELFHEIFNEPERDAVIAELLAWMQPRLPA</sequence>
<dbReference type="InterPro" id="IPR051044">
    <property type="entry name" value="MAG_DAG_Lipase"/>
</dbReference>
<dbReference type="SUPFAM" id="SSF53474">
    <property type="entry name" value="alpha/beta-Hydrolases"/>
    <property type="match status" value="1"/>
</dbReference>
<reference evidence="2 3" key="1">
    <citation type="submission" date="2017-08" db="EMBL/GenBank/DDBJ databases">
        <title>Infants hospitalized years apart are colonized by the same room-sourced microbial strains.</title>
        <authorList>
            <person name="Brooks B."/>
            <person name="Olm M.R."/>
            <person name="Firek B.A."/>
            <person name="Baker R."/>
            <person name="Thomas B.C."/>
            <person name="Morowitz M.J."/>
            <person name="Banfield J.F."/>
        </authorList>
    </citation>
    <scope>NUCLEOTIDE SEQUENCE [LARGE SCALE GENOMIC DNA]</scope>
    <source>
        <strain evidence="2">S2_012_000_R2_81</strain>
    </source>
</reference>
<organism evidence="2 3">
    <name type="scientific">Roseateles depolymerans</name>
    <dbReference type="NCBI Taxonomy" id="76731"/>
    <lineage>
        <taxon>Bacteria</taxon>
        <taxon>Pseudomonadati</taxon>
        <taxon>Pseudomonadota</taxon>
        <taxon>Betaproteobacteria</taxon>
        <taxon>Burkholderiales</taxon>
        <taxon>Sphaerotilaceae</taxon>
        <taxon>Roseateles</taxon>
    </lineage>
</organism>
<dbReference type="Pfam" id="PF12146">
    <property type="entry name" value="Hydrolase_4"/>
    <property type="match status" value="1"/>
</dbReference>
<evidence type="ECO:0000259" key="1">
    <source>
        <dbReference type="Pfam" id="PF12146"/>
    </source>
</evidence>